<name>A0A2S1QX98_9FLAO</name>
<dbReference type="RefSeq" id="WP_108777732.1">
    <property type="nucleotide sequence ID" value="NZ_CP029186.1"/>
</dbReference>
<dbReference type="Gene3D" id="3.30.530.20">
    <property type="match status" value="1"/>
</dbReference>
<gene>
    <name evidence="1" type="ORF">HYN59_07755</name>
</gene>
<reference evidence="1 2" key="1">
    <citation type="submission" date="2018-04" db="EMBL/GenBank/DDBJ databases">
        <title>Genome sequencing of Flavobacterium sp. HYN0059.</title>
        <authorList>
            <person name="Yi H."/>
            <person name="Baek C."/>
        </authorList>
    </citation>
    <scope>NUCLEOTIDE SEQUENCE [LARGE SCALE GENOMIC DNA]</scope>
    <source>
        <strain evidence="1 2">HYN0059</strain>
    </source>
</reference>
<evidence type="ECO:0000313" key="1">
    <source>
        <dbReference type="EMBL" id="AWH85026.1"/>
    </source>
</evidence>
<dbReference type="Proteomes" id="UP000244929">
    <property type="component" value="Chromosome"/>
</dbReference>
<evidence type="ECO:0000313" key="2">
    <source>
        <dbReference type="Proteomes" id="UP000244929"/>
    </source>
</evidence>
<proteinExistence type="predicted"/>
<dbReference type="AlphaFoldDB" id="A0A2S1QX98"/>
<organism evidence="1 2">
    <name type="scientific">Flavobacterium album</name>
    <dbReference type="NCBI Taxonomy" id="2175091"/>
    <lineage>
        <taxon>Bacteria</taxon>
        <taxon>Pseudomonadati</taxon>
        <taxon>Bacteroidota</taxon>
        <taxon>Flavobacteriia</taxon>
        <taxon>Flavobacteriales</taxon>
        <taxon>Flavobacteriaceae</taxon>
        <taxon>Flavobacterium</taxon>
    </lineage>
</organism>
<dbReference type="EMBL" id="CP029186">
    <property type="protein sequence ID" value="AWH85026.1"/>
    <property type="molecule type" value="Genomic_DNA"/>
</dbReference>
<dbReference type="SUPFAM" id="SSF55961">
    <property type="entry name" value="Bet v1-like"/>
    <property type="match status" value="1"/>
</dbReference>
<dbReference type="InterPro" id="IPR019587">
    <property type="entry name" value="Polyketide_cyclase/dehydratase"/>
</dbReference>
<accession>A0A2S1QX98</accession>
<dbReference type="OrthoDB" id="9807923at2"/>
<sequence>MNTILIIIAVIFVLPLVIALFIPKNYSVENEIIINRPKQEVFDYIKMIKNQDQYSKWVMRDPDMKRTFTGTDGTVGFIYAWNGNKQAGEGEQEITGVTEGELITAEIRFVRPFKAISHTYVVTEAMSEHSTKVIWGLTGKSNYPLNLMTAMMKGALAKDIGTSLVNLKNILENKR</sequence>
<protein>
    <submittedName>
        <fullName evidence="1">Polyketide cyclase</fullName>
    </submittedName>
</protein>
<dbReference type="KEGG" id="falb:HYN59_07755"/>
<keyword evidence="2" id="KW-1185">Reference proteome</keyword>
<dbReference type="Pfam" id="PF10604">
    <property type="entry name" value="Polyketide_cyc2"/>
    <property type="match status" value="1"/>
</dbReference>
<dbReference type="InterPro" id="IPR023393">
    <property type="entry name" value="START-like_dom_sf"/>
</dbReference>
<dbReference type="CDD" id="cd07818">
    <property type="entry name" value="SRPBCC_1"/>
    <property type="match status" value="1"/>
</dbReference>